<keyword evidence="1" id="KW-0479">Metal-binding</keyword>
<proteinExistence type="predicted"/>
<sequence>MVVYICEKCQKKFNKKCDYEQHTNRKISCMTDDTVNENKSNNYCDVCNKYFSREDALSRHKNSVFHKENEYASKNNGTNNGNHNKVTNNNKLHNTKTNNNYITINNNYNNLCPFGQEEIKGLTVKDIQDIFNSAENPIIMLLIKTNLDPNKPQYHNIGIPDTKSATGYIYNGESWIKEQIMIIIDKLLYAKHKDLKTIHKMIKNVLDKEKDSNIQNQLDKIAKVIKKLTGIDVKNNKILISNIINYIYNNRELFVESKKQNPGKKISPTNIEGTKNGGFENLTDEYLEERLEYVHKCEQRLNLNKEIAIDLSNQLLASNKIDEPLMKLITERINETTETDILRIVINCLIKSICFGKEISDKIIDDNIEKNRVINEFFNNTLDNKIKI</sequence>
<evidence type="ECO:0000256" key="1">
    <source>
        <dbReference type="PROSITE-ProRule" id="PRU00042"/>
    </source>
</evidence>
<accession>A0A3G5AID3</accession>
<protein>
    <submittedName>
        <fullName evidence="4">Mg15 protein</fullName>
    </submittedName>
</protein>
<dbReference type="PROSITE" id="PS50157">
    <property type="entry name" value="ZINC_FINGER_C2H2_2"/>
    <property type="match status" value="1"/>
</dbReference>
<dbReference type="SUPFAM" id="SSF57667">
    <property type="entry name" value="beta-beta-alpha zinc fingers"/>
    <property type="match status" value="1"/>
</dbReference>
<dbReference type="InterPro" id="IPR036236">
    <property type="entry name" value="Znf_C2H2_sf"/>
</dbReference>
<reference evidence="4" key="1">
    <citation type="submission" date="2018-10" db="EMBL/GenBank/DDBJ databases">
        <title>Hidden diversity of soil giant viruses.</title>
        <authorList>
            <person name="Schulz F."/>
            <person name="Alteio L."/>
            <person name="Goudeau D."/>
            <person name="Ryan E.M."/>
            <person name="Malmstrom R.R."/>
            <person name="Blanchard J."/>
            <person name="Woyke T."/>
        </authorList>
    </citation>
    <scope>NUCLEOTIDE SEQUENCE</scope>
    <source>
        <strain evidence="4">SAV1</strain>
    </source>
</reference>
<feature type="region of interest" description="Disordered" evidence="2">
    <location>
        <begin position="70"/>
        <end position="94"/>
    </location>
</feature>
<dbReference type="InterPro" id="IPR013087">
    <property type="entry name" value="Znf_C2H2_type"/>
</dbReference>
<dbReference type="PROSITE" id="PS00028">
    <property type="entry name" value="ZINC_FINGER_C2H2_1"/>
    <property type="match status" value="1"/>
</dbReference>
<evidence type="ECO:0000313" key="4">
    <source>
        <dbReference type="EMBL" id="AYV85553.1"/>
    </source>
</evidence>
<gene>
    <name evidence="4" type="ORF">Satyrvirus22_17</name>
</gene>
<keyword evidence="1" id="KW-0862">Zinc</keyword>
<evidence type="ECO:0000259" key="3">
    <source>
        <dbReference type="PROSITE" id="PS50157"/>
    </source>
</evidence>
<feature type="domain" description="C2H2-type" evidence="3">
    <location>
        <begin position="42"/>
        <end position="71"/>
    </location>
</feature>
<name>A0A3G5AID3_9VIRU</name>
<dbReference type="Pfam" id="PF12874">
    <property type="entry name" value="zf-met"/>
    <property type="match status" value="1"/>
</dbReference>
<dbReference type="EMBL" id="MK072458">
    <property type="protein sequence ID" value="AYV85553.1"/>
    <property type="molecule type" value="Genomic_DNA"/>
</dbReference>
<organism evidence="4">
    <name type="scientific">Satyrvirus sp</name>
    <dbReference type="NCBI Taxonomy" id="2487771"/>
    <lineage>
        <taxon>Viruses</taxon>
        <taxon>Varidnaviria</taxon>
        <taxon>Bamfordvirae</taxon>
        <taxon>Nucleocytoviricota</taxon>
        <taxon>Megaviricetes</taxon>
        <taxon>Imitervirales</taxon>
        <taxon>Mimiviridae</taxon>
        <taxon>Megamimivirinae</taxon>
    </lineage>
</organism>
<feature type="compositionally biased region" description="Low complexity" evidence="2">
    <location>
        <begin position="74"/>
        <end position="94"/>
    </location>
</feature>
<evidence type="ECO:0000256" key="2">
    <source>
        <dbReference type="SAM" id="MobiDB-lite"/>
    </source>
</evidence>
<dbReference type="GO" id="GO:0008270">
    <property type="term" value="F:zinc ion binding"/>
    <property type="evidence" value="ECO:0007669"/>
    <property type="project" value="UniProtKB-KW"/>
</dbReference>
<keyword evidence="1" id="KW-0863">Zinc-finger</keyword>
<dbReference type="Gene3D" id="3.30.160.60">
    <property type="entry name" value="Classic Zinc Finger"/>
    <property type="match status" value="1"/>
</dbReference>
<dbReference type="PROSITE" id="PS51804">
    <property type="entry name" value="ZF_C2HC_LYAR"/>
    <property type="match status" value="1"/>
</dbReference>